<dbReference type="GO" id="GO:0006123">
    <property type="term" value="P:mitochondrial electron transport, cytochrome c to oxygen"/>
    <property type="evidence" value="ECO:0007669"/>
    <property type="project" value="TreeGrafter"/>
</dbReference>
<dbReference type="GO" id="GO:0046872">
    <property type="term" value="F:metal ion binding"/>
    <property type="evidence" value="ECO:0007669"/>
    <property type="project" value="UniProtKB-KW"/>
</dbReference>
<dbReference type="PRINTS" id="PR01165">
    <property type="entry name" value="CYCOXIDASEI"/>
</dbReference>
<geneLocation type="mitochondrion" evidence="12"/>
<dbReference type="GO" id="GO:0004129">
    <property type="term" value="F:cytochrome-c oxidase activity"/>
    <property type="evidence" value="ECO:0007669"/>
    <property type="project" value="UniProtKB-EC"/>
</dbReference>
<dbReference type="PROSITE" id="PS00077">
    <property type="entry name" value="COX1_CUB"/>
    <property type="match status" value="1"/>
</dbReference>
<evidence type="ECO:0000256" key="3">
    <source>
        <dbReference type="ARBA" id="ARBA00004673"/>
    </source>
</evidence>
<dbReference type="EMBL" id="MG792058">
    <property type="protein sequence ID" value="AWK02436.1"/>
    <property type="molecule type" value="Genomic_DNA"/>
</dbReference>
<dbReference type="InterPro" id="IPR036927">
    <property type="entry name" value="Cyt_c_oxase-like_su1_sf"/>
</dbReference>
<keyword evidence="9" id="KW-0479">Metal-binding</keyword>
<dbReference type="PANTHER" id="PTHR10422:SF18">
    <property type="entry name" value="CYTOCHROME C OXIDASE SUBUNIT 1"/>
    <property type="match status" value="1"/>
</dbReference>
<comment type="cofactor">
    <cofactor evidence="1">
        <name>heme</name>
        <dbReference type="ChEBI" id="CHEBI:30413"/>
    </cofactor>
</comment>
<feature type="transmembrane region" description="Helical" evidence="10">
    <location>
        <begin position="405"/>
        <end position="425"/>
    </location>
</feature>
<dbReference type="InterPro" id="IPR023616">
    <property type="entry name" value="Cyt_c_oxase-like_su1_dom"/>
</dbReference>
<feature type="transmembrane region" description="Helical" evidence="10">
    <location>
        <begin position="17"/>
        <end position="37"/>
    </location>
</feature>
<feature type="transmembrane region" description="Helical" evidence="10">
    <location>
        <begin position="182"/>
        <end position="207"/>
    </location>
</feature>
<keyword evidence="9" id="KW-0999">Mitochondrion inner membrane</keyword>
<keyword evidence="9" id="KW-0349">Heme</keyword>
<comment type="catalytic activity">
    <reaction evidence="9">
        <text>4 Fe(II)-[cytochrome c] + O2 + 8 H(+)(in) = 4 Fe(III)-[cytochrome c] + 2 H2O + 4 H(+)(out)</text>
        <dbReference type="Rhea" id="RHEA:11436"/>
        <dbReference type="Rhea" id="RHEA-COMP:10350"/>
        <dbReference type="Rhea" id="RHEA-COMP:14399"/>
        <dbReference type="ChEBI" id="CHEBI:15377"/>
        <dbReference type="ChEBI" id="CHEBI:15378"/>
        <dbReference type="ChEBI" id="CHEBI:15379"/>
        <dbReference type="ChEBI" id="CHEBI:29033"/>
        <dbReference type="ChEBI" id="CHEBI:29034"/>
        <dbReference type="EC" id="7.1.1.9"/>
    </reaction>
</comment>
<feature type="transmembrane region" description="Helical" evidence="10">
    <location>
        <begin position="445"/>
        <end position="470"/>
    </location>
</feature>
<evidence type="ECO:0000256" key="8">
    <source>
        <dbReference type="ARBA" id="ARBA00023136"/>
    </source>
</evidence>
<evidence type="ECO:0000256" key="1">
    <source>
        <dbReference type="ARBA" id="ARBA00001971"/>
    </source>
</evidence>
<keyword evidence="9" id="KW-0679">Respiratory chain</keyword>
<dbReference type="GO" id="GO:0015990">
    <property type="term" value="P:electron transport coupled proton transport"/>
    <property type="evidence" value="ECO:0007669"/>
    <property type="project" value="TreeGrafter"/>
</dbReference>
<evidence type="ECO:0000256" key="4">
    <source>
        <dbReference type="ARBA" id="ARBA00009578"/>
    </source>
</evidence>
<keyword evidence="9" id="KW-0249">Electron transport</keyword>
<feature type="transmembrane region" description="Helical" evidence="10">
    <location>
        <begin position="239"/>
        <end position="257"/>
    </location>
</feature>
<evidence type="ECO:0000256" key="7">
    <source>
        <dbReference type="ARBA" id="ARBA00022989"/>
    </source>
</evidence>
<dbReference type="CDD" id="cd01663">
    <property type="entry name" value="Cyt_c_Oxidase_I"/>
    <property type="match status" value="1"/>
</dbReference>
<comment type="function">
    <text evidence="9">Component of the cytochrome c oxidase, the last enzyme in the mitochondrial electron transport chain which drives oxidative phosphorylation. The respiratory chain contains 3 multisubunit complexes succinate dehydrogenase (complex II, CII), ubiquinol-cytochrome c oxidoreductase (cytochrome b-c1 complex, complex III, CIII) and cytochrome c oxidase (complex IV, CIV), that cooperate to transfer electrons derived from NADH and succinate to molecular oxygen, creating an electrochemical gradient over the inner membrane that drives transmembrane transport and the ATP synthase. Cytochrome c oxidase is the component of the respiratory chain that catalyzes the reduction of oxygen to water. Electrons originating from reduced cytochrome c in the intermembrane space (IMS) are transferred via the dinuclear copper A center (CU(A)) of subunit 2 and heme A of subunit 1 to the active site in subunit 1, a binuclear center (BNC) formed by heme A3 and copper B (CU(B)). The BNC reduces molecular oxygen to 2 water molecules using 4 electrons from cytochrome c in the IMS and 4 protons from the mitochondrial matrix.</text>
</comment>
<dbReference type="PANTHER" id="PTHR10422">
    <property type="entry name" value="CYTOCHROME C OXIDASE SUBUNIT 1"/>
    <property type="match status" value="1"/>
</dbReference>
<evidence type="ECO:0000256" key="9">
    <source>
        <dbReference type="RuleBase" id="RU000369"/>
    </source>
</evidence>
<reference evidence="12" key="1">
    <citation type="submission" date="2018-01" db="EMBL/GenBank/DDBJ databases">
        <title>Molecular characterization of complete mitochondrial genome of Acanthoparyphium sp. from Kuwait Bay.</title>
        <authorList>
            <person name="Al-Kandari W.Y."/>
            <person name="Alnaqeeb M."/>
            <person name="Al-Bustan S.A."/>
        </authorList>
    </citation>
    <scope>NUCLEOTIDE SEQUENCE</scope>
</reference>
<dbReference type="Pfam" id="PF00115">
    <property type="entry name" value="COX1"/>
    <property type="match status" value="1"/>
</dbReference>
<dbReference type="InterPro" id="IPR000883">
    <property type="entry name" value="Cyt_C_Oxase_1"/>
</dbReference>
<keyword evidence="9" id="KW-0186">Copper</keyword>
<evidence type="ECO:0000256" key="2">
    <source>
        <dbReference type="ARBA" id="ARBA00004141"/>
    </source>
</evidence>
<evidence type="ECO:0000259" key="11">
    <source>
        <dbReference type="PROSITE" id="PS50855"/>
    </source>
</evidence>
<protein>
    <recommendedName>
        <fullName evidence="5 9">Cytochrome c oxidase subunit 1</fullName>
        <ecNumber evidence="9">7.1.1.9</ecNumber>
    </recommendedName>
</protein>
<feature type="transmembrane region" description="Helical" evidence="10">
    <location>
        <begin position="57"/>
        <end position="83"/>
    </location>
</feature>
<dbReference type="AlphaFoldDB" id="A0A2S1YEK4"/>
<keyword evidence="9 12" id="KW-0496">Mitochondrion</keyword>
<dbReference type="UniPathway" id="UPA00705"/>
<comment type="similarity">
    <text evidence="4 9">Belongs to the heme-copper respiratory oxidase family.</text>
</comment>
<evidence type="ECO:0000256" key="6">
    <source>
        <dbReference type="ARBA" id="ARBA00022692"/>
    </source>
</evidence>
<feature type="transmembrane region" description="Helical" evidence="10">
    <location>
        <begin position="298"/>
        <end position="322"/>
    </location>
</feature>
<accession>A0A2S1YEK4</accession>
<dbReference type="PROSITE" id="PS50855">
    <property type="entry name" value="COX1"/>
    <property type="match status" value="1"/>
</dbReference>
<keyword evidence="9" id="KW-0813">Transport</keyword>
<keyword evidence="6 9" id="KW-0812">Transmembrane</keyword>
<dbReference type="InterPro" id="IPR023615">
    <property type="entry name" value="Cyt_c_Oxase_su1_BS"/>
</dbReference>
<dbReference type="EC" id="7.1.1.9" evidence="9"/>
<evidence type="ECO:0000313" key="12">
    <source>
        <dbReference type="EMBL" id="AWK02436.1"/>
    </source>
</evidence>
<keyword evidence="8 9" id="KW-0472">Membrane</keyword>
<feature type="transmembrane region" description="Helical" evidence="10">
    <location>
        <begin position="264"/>
        <end position="286"/>
    </location>
</feature>
<keyword evidence="9" id="KW-0408">Iron</keyword>
<feature type="transmembrane region" description="Helical" evidence="10">
    <location>
        <begin position="334"/>
        <end position="360"/>
    </location>
</feature>
<comment type="pathway">
    <text evidence="3 9">Energy metabolism; oxidative phosphorylation.</text>
</comment>
<keyword evidence="7 10" id="KW-1133">Transmembrane helix</keyword>
<evidence type="ECO:0000256" key="10">
    <source>
        <dbReference type="SAM" id="Phobius"/>
    </source>
</evidence>
<comment type="subcellular location">
    <subcellularLocation>
        <location evidence="2">Membrane</location>
        <topology evidence="2">Multi-pass membrane protein</topology>
    </subcellularLocation>
    <subcellularLocation>
        <location evidence="9">Mitochondrion inner membrane</location>
        <topology evidence="9">Multi-pass membrane protein</topology>
    </subcellularLocation>
</comment>
<dbReference type="SUPFAM" id="SSF81442">
    <property type="entry name" value="Cytochrome c oxidase subunit I-like"/>
    <property type="match status" value="1"/>
</dbReference>
<feature type="transmembrane region" description="Helical" evidence="10">
    <location>
        <begin position="372"/>
        <end position="393"/>
    </location>
</feature>
<proteinExistence type="inferred from homology"/>
<dbReference type="GO" id="GO:0005743">
    <property type="term" value="C:mitochondrial inner membrane"/>
    <property type="evidence" value="ECO:0007669"/>
    <property type="project" value="UniProtKB-SubCell"/>
</dbReference>
<feature type="transmembrane region" description="Helical" evidence="10">
    <location>
        <begin position="104"/>
        <end position="127"/>
    </location>
</feature>
<organism evidence="12">
    <name type="scientific">Acanthoparyphium sp. WAK-2018</name>
    <dbReference type="NCBI Taxonomy" id="2185117"/>
    <lineage>
        <taxon>Eukaryota</taxon>
        <taxon>Metazoa</taxon>
        <taxon>Spiralia</taxon>
        <taxon>Lophotrochozoa</taxon>
        <taxon>Platyhelminthes</taxon>
        <taxon>Trematoda</taxon>
        <taxon>Digenea</taxon>
        <taxon>Plagiorchiida</taxon>
        <taxon>Echinostomata</taxon>
        <taxon>Echinostomatoidea</taxon>
        <taxon>Himasthlidae</taxon>
        <taxon>Acanthoparyphium</taxon>
    </lineage>
</organism>
<dbReference type="GO" id="GO:0045277">
    <property type="term" value="C:respiratory chain complex IV"/>
    <property type="evidence" value="ECO:0007669"/>
    <property type="project" value="InterPro"/>
</dbReference>
<dbReference type="GO" id="GO:0020037">
    <property type="term" value="F:heme binding"/>
    <property type="evidence" value="ECO:0007669"/>
    <property type="project" value="InterPro"/>
</dbReference>
<evidence type="ECO:0000256" key="5">
    <source>
        <dbReference type="ARBA" id="ARBA00015947"/>
    </source>
</evidence>
<dbReference type="InterPro" id="IPR033944">
    <property type="entry name" value="Cyt_c_oxase_su1_dom"/>
</dbReference>
<sequence>MVWLTWLFTLDHKRVGLIYMIIGVWAGFLGLSLSVLIRLNYLDPYYNLVSPEVYNFVITGHGIVMIFFFLMPVLIGGFGNYLLPLLLNVPDLNLPRLNALSAWLLLPASVCLGISLCMGAGVGWTFYPPLSDSQYTGLGVDFLMFSLHLAGVSSIFGAINFICTIFEVMFEVSHSRVSIIVWAYLFTSILLLVSLPVLAAAITMLLFDRNFGSSFFDPMGGGDPVLFQHMFWFFGHPEVYVLILPGFGIISHICLTLTNNDSLFGYFGLVLAMAAIVCLGSLVWAHHMFMIGLDIDSAVFFSSVTMVISIPTGIKVFSWLVMLSGARRHIWDPVIWWIIGFIFLFTIGGVTGIMLSASILDTLLHDTWFVVAHFHYVLSLGSYSSVIISFIWWWPVVTGYSLNRYMLQGHWFVSMVGFNFCFYPMHYLGMSGLPRRVCVYDPEFYWLNVLASWGGVISACSAFFFVFILWESLVVRARVVSVWGSDSLILNVVTLPTPHHPEYLIGEGSWI</sequence>
<feature type="transmembrane region" description="Helical" evidence="10">
    <location>
        <begin position="147"/>
        <end position="170"/>
    </location>
</feature>
<name>A0A2S1YEK4_9TREM</name>
<dbReference type="Gene3D" id="1.20.210.10">
    <property type="entry name" value="Cytochrome c oxidase-like, subunit I domain"/>
    <property type="match status" value="1"/>
</dbReference>
<feature type="domain" description="Cytochrome oxidase subunit I profile" evidence="11">
    <location>
        <begin position="1"/>
        <end position="500"/>
    </location>
</feature>